<dbReference type="SUPFAM" id="SSF56399">
    <property type="entry name" value="ADP-ribosylation"/>
    <property type="match status" value="1"/>
</dbReference>
<dbReference type="InterPro" id="IPR012677">
    <property type="entry name" value="Nucleotide-bd_a/b_plait_sf"/>
</dbReference>
<dbReference type="Gene3D" id="3.40.220.10">
    <property type="entry name" value="Leucine Aminopeptidase, subunit E, domain 1"/>
    <property type="match status" value="3"/>
</dbReference>
<evidence type="ECO:0000256" key="5">
    <source>
        <dbReference type="ARBA" id="ARBA00023242"/>
    </source>
</evidence>
<dbReference type="PROSITE" id="PS51059">
    <property type="entry name" value="PARP_CATALYTIC"/>
    <property type="match status" value="1"/>
</dbReference>
<dbReference type="CDD" id="cd01439">
    <property type="entry name" value="TCCD_inducible_PARP_like"/>
    <property type="match status" value="1"/>
</dbReference>
<dbReference type="InterPro" id="IPR002589">
    <property type="entry name" value="Macro_dom"/>
</dbReference>
<keyword evidence="2 7" id="KW-0328">Glycosyltransferase</keyword>
<keyword evidence="4 7" id="KW-0520">NAD</keyword>
<evidence type="ECO:0000256" key="8">
    <source>
        <dbReference type="SAM" id="MobiDB-lite"/>
    </source>
</evidence>
<dbReference type="GO" id="GO:1990404">
    <property type="term" value="F:NAD+-protein mono-ADP-ribosyltransferase activity"/>
    <property type="evidence" value="ECO:0007669"/>
    <property type="project" value="TreeGrafter"/>
</dbReference>
<dbReference type="InParanoid" id="A0A2I4CUW1"/>
<dbReference type="GO" id="GO:0003950">
    <property type="term" value="F:NAD+ poly-ADP-ribosyltransferase activity"/>
    <property type="evidence" value="ECO:0007669"/>
    <property type="project" value="UniProtKB-UniRule"/>
</dbReference>
<protein>
    <recommendedName>
        <fullName evidence="7">Poly [ADP-ribose] polymerase</fullName>
        <shortName evidence="7">PARP</shortName>
        <ecNumber evidence="7">2.4.2.-</ecNumber>
    </recommendedName>
</protein>
<evidence type="ECO:0000256" key="4">
    <source>
        <dbReference type="ARBA" id="ARBA00023027"/>
    </source>
</evidence>
<dbReference type="InterPro" id="IPR052056">
    <property type="entry name" value="Mono-ARTD/PARP"/>
</dbReference>
<keyword evidence="5" id="KW-0539">Nucleus</keyword>
<comment type="subcellular location">
    <subcellularLocation>
        <location evidence="1">Nucleus</location>
    </subcellularLocation>
</comment>
<dbReference type="PANTHER" id="PTHR14453:SF107">
    <property type="entry name" value="POLY [ADP-RIBOSE] POLYMERASE"/>
    <property type="match status" value="1"/>
</dbReference>
<dbReference type="Pfam" id="PF23222">
    <property type="entry name" value="RRM_PARP14_1"/>
    <property type="match status" value="1"/>
</dbReference>
<dbReference type="InterPro" id="IPR043472">
    <property type="entry name" value="Macro_dom-like"/>
</dbReference>
<dbReference type="Gene3D" id="3.30.720.50">
    <property type="match status" value="1"/>
</dbReference>
<dbReference type="Pfam" id="PF00644">
    <property type="entry name" value="PARP"/>
    <property type="match status" value="1"/>
</dbReference>
<evidence type="ECO:0000313" key="12">
    <source>
        <dbReference type="RefSeq" id="XP_013883779.1"/>
    </source>
</evidence>
<dbReference type="GO" id="GO:0003714">
    <property type="term" value="F:transcription corepressor activity"/>
    <property type="evidence" value="ECO:0007669"/>
    <property type="project" value="TreeGrafter"/>
</dbReference>
<evidence type="ECO:0000256" key="6">
    <source>
        <dbReference type="ARBA" id="ARBA00024347"/>
    </source>
</evidence>
<dbReference type="GO" id="GO:0070212">
    <property type="term" value="P:protein poly-ADP-ribosylation"/>
    <property type="evidence" value="ECO:0007669"/>
    <property type="project" value="TreeGrafter"/>
</dbReference>
<dbReference type="InterPro" id="IPR012317">
    <property type="entry name" value="Poly(ADP-ribose)pol_cat_dom"/>
</dbReference>
<dbReference type="GeneID" id="106532298"/>
<dbReference type="InterPro" id="IPR057051">
    <property type="entry name" value="PARP14_RPM_1"/>
</dbReference>
<reference evidence="12" key="1">
    <citation type="submission" date="2025-08" db="UniProtKB">
        <authorList>
            <consortium name="RefSeq"/>
        </authorList>
    </citation>
    <scope>IDENTIFICATION</scope>
</reference>
<dbReference type="FunFam" id="3.90.228.10:FF:000008">
    <property type="entry name" value="Poly [ADP-ribose] polymerase"/>
    <property type="match status" value="1"/>
</dbReference>
<dbReference type="SMART" id="SM00506">
    <property type="entry name" value="A1pp"/>
    <property type="match status" value="3"/>
</dbReference>
<dbReference type="EC" id="2.4.2.-" evidence="7"/>
<proteinExistence type="inferred from homology"/>
<dbReference type="InterPro" id="IPR037197">
    <property type="entry name" value="WWE_dom_sf"/>
</dbReference>
<evidence type="ECO:0000256" key="2">
    <source>
        <dbReference type="ARBA" id="ARBA00022676"/>
    </source>
</evidence>
<feature type="domain" description="Macro" evidence="10">
    <location>
        <begin position="995"/>
        <end position="1167"/>
    </location>
</feature>
<dbReference type="KEGG" id="alim:106532298"/>
<dbReference type="CDD" id="cd02907">
    <property type="entry name" value="Macro_Af1521_BAL-like"/>
    <property type="match status" value="1"/>
</dbReference>
<dbReference type="PANTHER" id="PTHR14453">
    <property type="entry name" value="PARP/ZINC FINGER CCCH TYPE DOMAIN CONTAINING PROTEIN"/>
    <property type="match status" value="1"/>
</dbReference>
<accession>A0A2I4CUW1</accession>
<feature type="domain" description="PARP catalytic" evidence="9">
    <location>
        <begin position="1414"/>
        <end position="1607"/>
    </location>
</feature>
<dbReference type="GO" id="GO:0005737">
    <property type="term" value="C:cytoplasm"/>
    <property type="evidence" value="ECO:0007669"/>
    <property type="project" value="TreeGrafter"/>
</dbReference>
<dbReference type="Proteomes" id="UP000192220">
    <property type="component" value="Unplaced"/>
</dbReference>
<comment type="similarity">
    <text evidence="6">Belongs to the ARTD/PARP family.</text>
</comment>
<feature type="domain" description="Macro" evidence="10">
    <location>
        <begin position="785"/>
        <end position="973"/>
    </location>
</feature>
<dbReference type="GO" id="GO:0010629">
    <property type="term" value="P:negative regulation of gene expression"/>
    <property type="evidence" value="ECO:0007669"/>
    <property type="project" value="TreeGrafter"/>
</dbReference>
<dbReference type="SUPFAM" id="SSF52949">
    <property type="entry name" value="Macro domain-like"/>
    <property type="match status" value="3"/>
</dbReference>
<evidence type="ECO:0000256" key="7">
    <source>
        <dbReference type="RuleBase" id="RU362114"/>
    </source>
</evidence>
<keyword evidence="11" id="KW-1185">Reference proteome</keyword>
<dbReference type="GO" id="GO:0005634">
    <property type="term" value="C:nucleus"/>
    <property type="evidence" value="ECO:0007669"/>
    <property type="project" value="UniProtKB-SubCell"/>
</dbReference>
<gene>
    <name evidence="12" type="primary">LOC106532298</name>
</gene>
<evidence type="ECO:0000256" key="3">
    <source>
        <dbReference type="ARBA" id="ARBA00022679"/>
    </source>
</evidence>
<name>A0A2I4CUW1_AUSLI</name>
<dbReference type="OrthoDB" id="6133115at2759"/>
<dbReference type="PROSITE" id="PS51154">
    <property type="entry name" value="MACRO"/>
    <property type="match status" value="3"/>
</dbReference>
<dbReference type="Pfam" id="PF01661">
    <property type="entry name" value="Macro"/>
    <property type="match status" value="3"/>
</dbReference>
<feature type="region of interest" description="Disordered" evidence="8">
    <location>
        <begin position="84"/>
        <end position="106"/>
    </location>
</feature>
<organism evidence="11 12">
    <name type="scientific">Austrofundulus limnaeus</name>
    <name type="common">Annual killifish</name>
    <dbReference type="NCBI Taxonomy" id="52670"/>
    <lineage>
        <taxon>Eukaryota</taxon>
        <taxon>Metazoa</taxon>
        <taxon>Chordata</taxon>
        <taxon>Craniata</taxon>
        <taxon>Vertebrata</taxon>
        <taxon>Euteleostomi</taxon>
        <taxon>Actinopterygii</taxon>
        <taxon>Neopterygii</taxon>
        <taxon>Teleostei</taxon>
        <taxon>Neoteleostei</taxon>
        <taxon>Acanthomorphata</taxon>
        <taxon>Ovalentaria</taxon>
        <taxon>Atherinomorphae</taxon>
        <taxon>Cyprinodontiformes</taxon>
        <taxon>Rivulidae</taxon>
        <taxon>Austrofundulus</taxon>
    </lineage>
</organism>
<evidence type="ECO:0000259" key="9">
    <source>
        <dbReference type="PROSITE" id="PS51059"/>
    </source>
</evidence>
<dbReference type="RefSeq" id="XP_013883779.1">
    <property type="nucleotide sequence ID" value="XM_014028325.1"/>
</dbReference>
<evidence type="ECO:0000313" key="11">
    <source>
        <dbReference type="Proteomes" id="UP000192220"/>
    </source>
</evidence>
<evidence type="ECO:0000259" key="10">
    <source>
        <dbReference type="PROSITE" id="PS51154"/>
    </source>
</evidence>
<feature type="domain" description="Macro" evidence="10">
    <location>
        <begin position="579"/>
        <end position="763"/>
    </location>
</feature>
<keyword evidence="3 7" id="KW-0808">Transferase</keyword>
<dbReference type="Gene3D" id="3.90.228.10">
    <property type="match status" value="1"/>
</dbReference>
<sequence>MDGPDGFPVFFQGPSLNEEQRRRIENYFQIRRKSGGGECSPVTEVEEKVYSIVFKEREAQQRVLQKMEHVLEFAGGPLVLTLRDNPVPNKSSHIPTPEKLKNPKQDLASPQNLVSNLLSSLSLSGEEYELQLDTYLIRYLKECLNARLELEKNLASMSCSAEFHPLEDKVLVKQLAQSGAVGGVGNWKSKVDELFESYTSHYELDSHKIKALLQSLSSHQSADDIKVYSEIGIAVLVGKCTQVTAMLKDLETSCVIQRKSCSGETKTTVIRLGEAKLRLLRKEIERSLRENFSEVKATQPGDGTLLLEGSVEGILKASELITEKENLLFERTVSNKTPHFLAFLKQVYGSPGMLCDILGVGDKVEVELRDTELHFFSLSANKLDEVEKKVEEKFKEVIYDVPNFSVVPPELREKLRSKTNEMNQKECRAKVVFGSDNTVCLLGYTNEVEVLSEAVSEFILDQSNIEERVILPFPELVQLLPELLLSHNFDLAGVSFRPLTDSSRPTVVLEGPASKVTEVRNRLGPFLDSIVQDKVTIDMAGAARFFDCHSGRQSLLQVAQAHKCLIQLEEQQHMNGQNLGIVKYSLQHGLQVIVCEGDITKQSTDALVNAANEDLDHIGGVAAALSKAGGPQVQKESKEIVKQTGKIPTGDVVVTTGGNLKCKKLLHAVGPVGGNNGGRERILLEKTVKNVLDLAELMEFKSVAMPCISSGVFGVPIRVCSDAIVTAIKQFGSQSGRSLSKIMLIDNRAEVVRVMQEACDRIFQEKGTRTSPQDVRFHLNEGPTRGATAEAAGDIVQVEIVQGNIETQQVDVIVSPMASLNPVSTKIGQALASVVGPLLTAKFHEDTGGVALPGETVVLDSLPGLKCKTVIFLNLDRWDNNQDGRPIQELKKGIRKILASCEINNFTSVAFPVLGTGALLQFPHKIASSVLLEEVRAFEHNRTIKTPFLVRIVVHPKDKESSKAFQSAQEALHLRGFTNDVNPNQASFYRHISVTNDEVAALLGGVRLEMVCDDITKAQTDVIVNTTGFQTQNSGVSQAILTAAGPSVKAELDNVGIPAGLMCTTGPGLLGCREIVHADFQGDPQLTRKNCKKILLQCDSKGFSSVAFPAINTGQVGMSPAEACKAMLDGMASAIADLKQTSLSLILIFIPQKPVFQAFRSELENRLGQTVRFSLKEIALQKLKMLHRRCAVTFSTTSESQDQSFLSSKPQPVVLHVIGCGQDINKTIKTDLEELLQKQLLERSVNVHELSKLSNMETDAVMAEIKVFGVSLEHQKHQSSGTANAGFGRRDRPGSRKEVYLLKGLKEDVLSVIELINKAVQKALEEDLRAKEVAMVALTIQWAIKDANGEWQELTLHDNYMLENARSTNQVSVDMETPDARTVTVNLIKFEATDLLTGKTYKLKRNESNTDSELPQYWEPMKGEHFKKVELQRNSREYHTVARGFLKKARYSIEKIERIQNVYLWHAFNVCRQRITAKNGVAELGEKFLYHGTSAESCNCIERDRFDRSYAGTHAAVYGRGVYFAVNANYSADRFAPADASGLKRVYVARVLTGRYTVGKSSMIAPPPRGSDPTDCFNSLVDNQQQPSMFIIFHDDQAYPEYLITFK</sequence>
<dbReference type="Gene3D" id="3.30.70.330">
    <property type="match status" value="1"/>
</dbReference>
<evidence type="ECO:0000256" key="1">
    <source>
        <dbReference type="ARBA" id="ARBA00004123"/>
    </source>
</evidence>